<comment type="caution">
    <text evidence="1">The sequence shown here is derived from an EMBL/GenBank/DDBJ whole genome shotgun (WGS) entry which is preliminary data.</text>
</comment>
<organism evidence="1 2">
    <name type="scientific">Flemingia macrophylla</name>
    <dbReference type="NCBI Taxonomy" id="520843"/>
    <lineage>
        <taxon>Eukaryota</taxon>
        <taxon>Viridiplantae</taxon>
        <taxon>Streptophyta</taxon>
        <taxon>Embryophyta</taxon>
        <taxon>Tracheophyta</taxon>
        <taxon>Spermatophyta</taxon>
        <taxon>Magnoliopsida</taxon>
        <taxon>eudicotyledons</taxon>
        <taxon>Gunneridae</taxon>
        <taxon>Pentapetalae</taxon>
        <taxon>rosids</taxon>
        <taxon>fabids</taxon>
        <taxon>Fabales</taxon>
        <taxon>Fabaceae</taxon>
        <taxon>Papilionoideae</taxon>
        <taxon>50 kb inversion clade</taxon>
        <taxon>NPAAA clade</taxon>
        <taxon>indigoferoid/millettioid clade</taxon>
        <taxon>Phaseoleae</taxon>
        <taxon>Flemingia</taxon>
    </lineage>
</organism>
<sequence>MCEYLLQIKNITDIILVNLLQEYAPVVAVTVGNFKTPPVNEIEAQFLSYESCTN</sequence>
<accession>A0ABD1LT24</accession>
<evidence type="ECO:0000313" key="2">
    <source>
        <dbReference type="Proteomes" id="UP001603857"/>
    </source>
</evidence>
<dbReference type="AlphaFoldDB" id="A0ABD1LT24"/>
<evidence type="ECO:0000313" key="1">
    <source>
        <dbReference type="EMBL" id="KAL2326657.1"/>
    </source>
</evidence>
<keyword evidence="2" id="KW-1185">Reference proteome</keyword>
<dbReference type="EMBL" id="JBGMDY010000008">
    <property type="protein sequence ID" value="KAL2326657.1"/>
    <property type="molecule type" value="Genomic_DNA"/>
</dbReference>
<protein>
    <submittedName>
        <fullName evidence="1">Uncharacterized protein</fullName>
    </submittedName>
</protein>
<reference evidence="1 2" key="1">
    <citation type="submission" date="2024-08" db="EMBL/GenBank/DDBJ databases">
        <title>Insights into the chromosomal genome structure of Flemingia macrophylla.</title>
        <authorList>
            <person name="Ding Y."/>
            <person name="Zhao Y."/>
            <person name="Bi W."/>
            <person name="Wu M."/>
            <person name="Zhao G."/>
            <person name="Gong Y."/>
            <person name="Li W."/>
            <person name="Zhang P."/>
        </authorList>
    </citation>
    <scope>NUCLEOTIDE SEQUENCE [LARGE SCALE GENOMIC DNA]</scope>
    <source>
        <strain evidence="1">DYQJB</strain>
        <tissue evidence="1">Leaf</tissue>
    </source>
</reference>
<gene>
    <name evidence="1" type="ORF">Fmac_025715</name>
</gene>
<dbReference type="Proteomes" id="UP001603857">
    <property type="component" value="Unassembled WGS sequence"/>
</dbReference>
<name>A0ABD1LT24_9FABA</name>
<proteinExistence type="predicted"/>